<evidence type="ECO:0000313" key="3">
    <source>
        <dbReference type="EnsemblProtists" id="EOD12460"/>
    </source>
</evidence>
<name>A0A0D3IMH5_EMIH1</name>
<dbReference type="InterPro" id="IPR000182">
    <property type="entry name" value="GNAT_dom"/>
</dbReference>
<feature type="region of interest" description="Disordered" evidence="1">
    <location>
        <begin position="341"/>
        <end position="363"/>
    </location>
</feature>
<dbReference type="CDD" id="cd04301">
    <property type="entry name" value="NAT_SF"/>
    <property type="match status" value="1"/>
</dbReference>
<dbReference type="PaxDb" id="2903-EOD12460"/>
<dbReference type="KEGG" id="ehx:EMIHUDRAFT_104314"/>
<evidence type="ECO:0000259" key="2">
    <source>
        <dbReference type="PROSITE" id="PS51186"/>
    </source>
</evidence>
<dbReference type="EnsemblProtists" id="EOD12460">
    <property type="protein sequence ID" value="EOD12460"/>
    <property type="gene ID" value="EMIHUDRAFT_104314"/>
</dbReference>
<dbReference type="PANTHER" id="PTHR36971:SF3">
    <property type="entry name" value="C3H1-TYPE DOMAIN-CONTAINING PROTEIN"/>
    <property type="match status" value="1"/>
</dbReference>
<keyword evidence="4" id="KW-1185">Reference proteome</keyword>
<dbReference type="HOGENOM" id="CLU_504774_0_0_1"/>
<organism evidence="3 4">
    <name type="scientific">Emiliania huxleyi (strain CCMP1516)</name>
    <dbReference type="NCBI Taxonomy" id="280463"/>
    <lineage>
        <taxon>Eukaryota</taxon>
        <taxon>Haptista</taxon>
        <taxon>Haptophyta</taxon>
        <taxon>Prymnesiophyceae</taxon>
        <taxon>Isochrysidales</taxon>
        <taxon>Noelaerhabdaceae</taxon>
        <taxon>Emiliania</taxon>
    </lineage>
</organism>
<dbReference type="Gene3D" id="3.40.630.30">
    <property type="match status" value="1"/>
</dbReference>
<dbReference type="PANTHER" id="PTHR36971">
    <property type="entry name" value="UNNAMED PRODUCT"/>
    <property type="match status" value="1"/>
</dbReference>
<dbReference type="GeneID" id="17258610"/>
<reference evidence="3" key="2">
    <citation type="submission" date="2024-10" db="UniProtKB">
        <authorList>
            <consortium name="EnsemblProtists"/>
        </authorList>
    </citation>
    <scope>IDENTIFICATION</scope>
</reference>
<dbReference type="SUPFAM" id="SSF55729">
    <property type="entry name" value="Acyl-CoA N-acyltransferases (Nat)"/>
    <property type="match status" value="1"/>
</dbReference>
<evidence type="ECO:0000256" key="1">
    <source>
        <dbReference type="SAM" id="MobiDB-lite"/>
    </source>
</evidence>
<sequence length="540" mass="56644">MPATAVAVQEDIVGEAERLRRVGQHLFFCGLVDAAGVTHQLMFKSASAEGVMDDGALRQLKRSLRPGDALRVTVHARELAGSGSVLHVREATVLSLSVASNTGERRRVSLDGEPTATALPPPPPLRPRSEAKQPPSTSTAADADPDGDDGVHGDGEAPRTERARIFGEWILRSFAHVLEEPAVTQSSVEGARPYTASVRRLARAAFPELADAGEEGEEEEEEDLLETLCGVHDPERCLVLLCWLPSRREPVGFALLCRLTASLHVANLCVDAALRRRGLGALLLRSGSALAASMGLHKLTGSVAASSPHLLDFYARLGAAALPPPPCGPGAAILTRRLEAPSGPATAGDAPVPRELGGAGGEAGGRSGVLDVAGGRGELSLHLTLAGQRATLIDPRPSALAKWQRKLLRKSGCEPFGVRRELFGEAGGEAGMALVRGAALVVGLHTDEVTEAIVDAALAARTPFAVVPCCVFSRLFPGRRLRSGRPVTSHPSLVAYLLEKHPAVRSARLGFAGKDVVVFCTDYGAPSDAAHLMCAPCDEG</sequence>
<dbReference type="RefSeq" id="XP_005764889.1">
    <property type="nucleotide sequence ID" value="XM_005764832.1"/>
</dbReference>
<dbReference type="AlphaFoldDB" id="A0A0D3IMH5"/>
<dbReference type="eggNOG" id="ENOG502S790">
    <property type="taxonomic scope" value="Eukaryota"/>
</dbReference>
<dbReference type="Proteomes" id="UP000013827">
    <property type="component" value="Unassembled WGS sequence"/>
</dbReference>
<dbReference type="InterPro" id="IPR016181">
    <property type="entry name" value="Acyl_CoA_acyltransferase"/>
</dbReference>
<proteinExistence type="predicted"/>
<accession>A0A0D3IMH5</accession>
<feature type="compositionally biased region" description="Basic and acidic residues" evidence="1">
    <location>
        <begin position="149"/>
        <end position="158"/>
    </location>
</feature>
<dbReference type="PROSITE" id="PS51186">
    <property type="entry name" value="GNAT"/>
    <property type="match status" value="1"/>
</dbReference>
<evidence type="ECO:0000313" key="4">
    <source>
        <dbReference type="Proteomes" id="UP000013827"/>
    </source>
</evidence>
<feature type="domain" description="N-acetyltransferase" evidence="2">
    <location>
        <begin position="196"/>
        <end position="339"/>
    </location>
</feature>
<reference evidence="4" key="1">
    <citation type="journal article" date="2013" name="Nature">
        <title>Pan genome of the phytoplankton Emiliania underpins its global distribution.</title>
        <authorList>
            <person name="Read B.A."/>
            <person name="Kegel J."/>
            <person name="Klute M.J."/>
            <person name="Kuo A."/>
            <person name="Lefebvre S.C."/>
            <person name="Maumus F."/>
            <person name="Mayer C."/>
            <person name="Miller J."/>
            <person name="Monier A."/>
            <person name="Salamov A."/>
            <person name="Young J."/>
            <person name="Aguilar M."/>
            <person name="Claverie J.M."/>
            <person name="Frickenhaus S."/>
            <person name="Gonzalez K."/>
            <person name="Herman E.K."/>
            <person name="Lin Y.C."/>
            <person name="Napier J."/>
            <person name="Ogata H."/>
            <person name="Sarno A.F."/>
            <person name="Shmutz J."/>
            <person name="Schroeder D."/>
            <person name="de Vargas C."/>
            <person name="Verret F."/>
            <person name="von Dassow P."/>
            <person name="Valentin K."/>
            <person name="Van de Peer Y."/>
            <person name="Wheeler G."/>
            <person name="Dacks J.B."/>
            <person name="Delwiche C.F."/>
            <person name="Dyhrman S.T."/>
            <person name="Glockner G."/>
            <person name="John U."/>
            <person name="Richards T."/>
            <person name="Worden A.Z."/>
            <person name="Zhang X."/>
            <person name="Grigoriev I.V."/>
            <person name="Allen A.E."/>
            <person name="Bidle K."/>
            <person name="Borodovsky M."/>
            <person name="Bowler C."/>
            <person name="Brownlee C."/>
            <person name="Cock J.M."/>
            <person name="Elias M."/>
            <person name="Gladyshev V.N."/>
            <person name="Groth M."/>
            <person name="Guda C."/>
            <person name="Hadaegh A."/>
            <person name="Iglesias-Rodriguez M.D."/>
            <person name="Jenkins J."/>
            <person name="Jones B.M."/>
            <person name="Lawson T."/>
            <person name="Leese F."/>
            <person name="Lindquist E."/>
            <person name="Lobanov A."/>
            <person name="Lomsadze A."/>
            <person name="Malik S.B."/>
            <person name="Marsh M.E."/>
            <person name="Mackinder L."/>
            <person name="Mock T."/>
            <person name="Mueller-Roeber B."/>
            <person name="Pagarete A."/>
            <person name="Parker M."/>
            <person name="Probert I."/>
            <person name="Quesneville H."/>
            <person name="Raines C."/>
            <person name="Rensing S.A."/>
            <person name="Riano-Pachon D.M."/>
            <person name="Richier S."/>
            <person name="Rokitta S."/>
            <person name="Shiraiwa Y."/>
            <person name="Soanes D.M."/>
            <person name="van der Giezen M."/>
            <person name="Wahlund T.M."/>
            <person name="Williams B."/>
            <person name="Wilson W."/>
            <person name="Wolfe G."/>
            <person name="Wurch L.L."/>
        </authorList>
    </citation>
    <scope>NUCLEOTIDE SEQUENCE</scope>
</reference>
<dbReference type="Pfam" id="PF00583">
    <property type="entry name" value="Acetyltransf_1"/>
    <property type="match status" value="1"/>
</dbReference>
<feature type="region of interest" description="Disordered" evidence="1">
    <location>
        <begin position="102"/>
        <end position="158"/>
    </location>
</feature>
<dbReference type="GO" id="GO:0016747">
    <property type="term" value="F:acyltransferase activity, transferring groups other than amino-acyl groups"/>
    <property type="evidence" value="ECO:0007669"/>
    <property type="project" value="InterPro"/>
</dbReference>
<protein>
    <recommendedName>
        <fullName evidence="2">N-acetyltransferase domain-containing protein</fullName>
    </recommendedName>
</protein>